<dbReference type="AlphaFoldDB" id="A0A8H5DU16"/>
<dbReference type="Proteomes" id="UP000573603">
    <property type="component" value="Unassembled WGS sequence"/>
</dbReference>
<dbReference type="SMART" id="SM01217">
    <property type="entry name" value="Fn3_like"/>
    <property type="match status" value="1"/>
</dbReference>
<dbReference type="Gene3D" id="3.40.50.1700">
    <property type="entry name" value="Glycoside hydrolase family 3 C-terminal domain"/>
    <property type="match status" value="1"/>
</dbReference>
<dbReference type="InterPro" id="IPR001764">
    <property type="entry name" value="Glyco_hydro_3_N"/>
</dbReference>
<evidence type="ECO:0000256" key="1">
    <source>
        <dbReference type="ARBA" id="ARBA00000448"/>
    </source>
</evidence>
<dbReference type="SUPFAM" id="SSF56988">
    <property type="entry name" value="Anthrax protective antigen"/>
    <property type="match status" value="1"/>
</dbReference>
<dbReference type="Gene3D" id="3.20.20.300">
    <property type="entry name" value="Glycoside hydrolase, family 3, N-terminal domain"/>
    <property type="match status" value="1"/>
</dbReference>
<sequence length="825" mass="91312">MDFQSFLPELTLEEKVSLLSGRDFHAAAGIDRLGIPPIKVANSVNGIGPHDMELEVTTASFPSTTCYGSTFDAELLGRLGEELAVQAKLKSAQLVLGPTINIHRDPRGGRNFECFSEDPLVTGQLAGAIVNGLHQGGLGVCVKHFVCNDAETYRHSYDVRESIDGRTLREIYLAAWQHLLRTSDPEGVMTAYNKVDGQFCSANQDLIERVLRRDWAFKGMTMSDWFGVHDTVGPIKAGLDLEMPFPVFRASKLVDSVHSGAVTEEEIDDRVKMMLELRNRTRSCHDQKPERSEIRDEANKLAWEIATSGIVLLKNANKTLPILPLDSPKIALIGEFAADPVIAGGGSASCIPQYRHSPLDIIRQEFPSVKCALGVRTRRLIPIAPTDQLMSTDSRPGVDIKYYDEESSELLLSEFQAKPHVWMLGRFKPGLRVPGFNLQLTTKLTPVSTGQHTLAVRCTGSFSLAINDNIVLTGPTKDISTEQFIFNPTLLESRLDVFMEAGRSYDVRVIVKGPEELAVGEPTPFAATLCFEEYRSDEEAIGEAVKLSRDSDLSIIYAGRNGQYESEGFDLEDMQMPLNQTALIKAVAAVSKKTVLVLHCGNPIDVSPFVDDVDAILNAHFPGQEGARAVTDLLTGKVCPSGRLATTWFKSLQKCPSFEHFSPKGVEDGSIYLEYKEGLEVGYRCRDSQNRVRWPFGFGLSYTSFSYSGLEATVNEESTVPKLKCYVVVKNTGAVSGKEVIHLYIKPAKDTSVWRPERELKAFTKVSLQPGVSQLIKLEVDLDTACSYWDENDVAWRMQPGMYQACIADQQVDFAIQKGLVWNHL</sequence>
<dbReference type="Gene3D" id="2.60.40.10">
    <property type="entry name" value="Immunoglobulins"/>
    <property type="match status" value="1"/>
</dbReference>
<evidence type="ECO:0000256" key="4">
    <source>
        <dbReference type="ARBA" id="ARBA00012744"/>
    </source>
</evidence>
<keyword evidence="9 10" id="KW-0624">Polysaccharide degradation</keyword>
<comment type="caution">
    <text evidence="12">The sequence shown here is derived from an EMBL/GenBank/DDBJ whole genome shotgun (WGS) entry which is preliminary data.</text>
</comment>
<feature type="domain" description="PA14" evidence="11">
    <location>
        <begin position="393"/>
        <end position="545"/>
    </location>
</feature>
<comment type="pathway">
    <text evidence="2 10">Glycan metabolism; cellulose degradation.</text>
</comment>
<dbReference type="PANTHER" id="PTHR42715:SF10">
    <property type="entry name" value="BETA-GLUCOSIDASE"/>
    <property type="match status" value="1"/>
</dbReference>
<keyword evidence="13" id="KW-1185">Reference proteome</keyword>
<evidence type="ECO:0000313" key="13">
    <source>
        <dbReference type="Proteomes" id="UP000573603"/>
    </source>
</evidence>
<comment type="similarity">
    <text evidence="3 10">Belongs to the glycosyl hydrolase 3 family.</text>
</comment>
<dbReference type="InterPro" id="IPR036962">
    <property type="entry name" value="Glyco_hydro_3_N_sf"/>
</dbReference>
<dbReference type="GO" id="GO:0030245">
    <property type="term" value="P:cellulose catabolic process"/>
    <property type="evidence" value="ECO:0007669"/>
    <property type="project" value="UniProtKB-UniPathway"/>
</dbReference>
<organism evidence="12 13">
    <name type="scientific">Fusarium anthophilum</name>
    <dbReference type="NCBI Taxonomy" id="48485"/>
    <lineage>
        <taxon>Eukaryota</taxon>
        <taxon>Fungi</taxon>
        <taxon>Dikarya</taxon>
        <taxon>Ascomycota</taxon>
        <taxon>Pezizomycotina</taxon>
        <taxon>Sordariomycetes</taxon>
        <taxon>Hypocreomycetidae</taxon>
        <taxon>Hypocreales</taxon>
        <taxon>Nectriaceae</taxon>
        <taxon>Fusarium</taxon>
        <taxon>Fusarium fujikuroi species complex</taxon>
    </lineage>
</organism>
<dbReference type="PRINTS" id="PR00133">
    <property type="entry name" value="GLHYDRLASE3"/>
</dbReference>
<keyword evidence="8 10" id="KW-0326">Glycosidase</keyword>
<evidence type="ECO:0000256" key="7">
    <source>
        <dbReference type="ARBA" id="ARBA00023277"/>
    </source>
</evidence>
<evidence type="ECO:0000259" key="11">
    <source>
        <dbReference type="PROSITE" id="PS51820"/>
    </source>
</evidence>
<dbReference type="InterPro" id="IPR050288">
    <property type="entry name" value="Cellulose_deg_GH3"/>
</dbReference>
<keyword evidence="6" id="KW-0325">Glycoprotein</keyword>
<dbReference type="InterPro" id="IPR036881">
    <property type="entry name" value="Glyco_hydro_3_C_sf"/>
</dbReference>
<dbReference type="Pfam" id="PF01915">
    <property type="entry name" value="Glyco_hydro_3_C"/>
    <property type="match status" value="1"/>
</dbReference>
<dbReference type="InterPro" id="IPR013783">
    <property type="entry name" value="Ig-like_fold"/>
</dbReference>
<evidence type="ECO:0000256" key="8">
    <source>
        <dbReference type="ARBA" id="ARBA00023295"/>
    </source>
</evidence>
<dbReference type="EMBL" id="JABEVY010000345">
    <property type="protein sequence ID" value="KAF5235642.1"/>
    <property type="molecule type" value="Genomic_DNA"/>
</dbReference>
<keyword evidence="7 10" id="KW-0119">Carbohydrate metabolism</keyword>
<evidence type="ECO:0000256" key="9">
    <source>
        <dbReference type="ARBA" id="ARBA00023326"/>
    </source>
</evidence>
<evidence type="ECO:0000256" key="2">
    <source>
        <dbReference type="ARBA" id="ARBA00004987"/>
    </source>
</evidence>
<evidence type="ECO:0000256" key="10">
    <source>
        <dbReference type="RuleBase" id="RU361161"/>
    </source>
</evidence>
<dbReference type="SUPFAM" id="SSF52279">
    <property type="entry name" value="Beta-D-glucan exohydrolase, C-terminal domain"/>
    <property type="match status" value="1"/>
</dbReference>
<dbReference type="PROSITE" id="PS00775">
    <property type="entry name" value="GLYCOSYL_HYDROL_F3"/>
    <property type="match status" value="1"/>
</dbReference>
<name>A0A8H5DU16_9HYPO</name>
<dbReference type="InterPro" id="IPR037524">
    <property type="entry name" value="PA14/GLEYA"/>
</dbReference>
<keyword evidence="5 10" id="KW-0378">Hydrolase</keyword>
<dbReference type="SUPFAM" id="SSF51445">
    <property type="entry name" value="(Trans)glycosidases"/>
    <property type="match status" value="1"/>
</dbReference>
<gene>
    <name evidence="12" type="ORF">FANTH_11661</name>
</gene>
<dbReference type="InterPro" id="IPR026891">
    <property type="entry name" value="Fn3-like"/>
</dbReference>
<dbReference type="InterPro" id="IPR002772">
    <property type="entry name" value="Glyco_hydro_3_C"/>
</dbReference>
<dbReference type="PANTHER" id="PTHR42715">
    <property type="entry name" value="BETA-GLUCOSIDASE"/>
    <property type="match status" value="1"/>
</dbReference>
<comment type="catalytic activity">
    <reaction evidence="1 10">
        <text>Hydrolysis of terminal, non-reducing beta-D-glucosyl residues with release of beta-D-glucose.</text>
        <dbReference type="EC" id="3.2.1.21"/>
    </reaction>
</comment>
<evidence type="ECO:0000256" key="3">
    <source>
        <dbReference type="ARBA" id="ARBA00005336"/>
    </source>
</evidence>
<dbReference type="InterPro" id="IPR017853">
    <property type="entry name" value="GH"/>
</dbReference>
<dbReference type="EC" id="3.2.1.21" evidence="4 10"/>
<evidence type="ECO:0000256" key="6">
    <source>
        <dbReference type="ARBA" id="ARBA00023180"/>
    </source>
</evidence>
<evidence type="ECO:0000256" key="5">
    <source>
        <dbReference type="ARBA" id="ARBA00022801"/>
    </source>
</evidence>
<dbReference type="GO" id="GO:0008422">
    <property type="term" value="F:beta-glucosidase activity"/>
    <property type="evidence" value="ECO:0007669"/>
    <property type="project" value="UniProtKB-EC"/>
</dbReference>
<protein>
    <recommendedName>
        <fullName evidence="4 10">beta-glucosidase</fullName>
        <ecNumber evidence="4 10">3.2.1.21</ecNumber>
    </recommendedName>
</protein>
<reference evidence="12 13" key="1">
    <citation type="journal article" date="2020" name="BMC Genomics">
        <title>Correction to: Identification and distribution of gene clusters required for synthesis of sphingolipid metabolism inhibitors in diverse species of the filamentous fungus Fusarium.</title>
        <authorList>
            <person name="Kim H.S."/>
            <person name="Lohmar J.M."/>
            <person name="Busman M."/>
            <person name="Brown D.W."/>
            <person name="Naumann T.A."/>
            <person name="Divon H.H."/>
            <person name="Lysoe E."/>
            <person name="Uhlig S."/>
            <person name="Proctor R.H."/>
        </authorList>
    </citation>
    <scope>NUCLEOTIDE SEQUENCE [LARGE SCALE GENOMIC DNA]</scope>
    <source>
        <strain evidence="12 13">NRRL 25214</strain>
    </source>
</reference>
<evidence type="ECO:0000313" key="12">
    <source>
        <dbReference type="EMBL" id="KAF5235642.1"/>
    </source>
</evidence>
<proteinExistence type="inferred from homology"/>
<dbReference type="Gene3D" id="2.60.120.260">
    <property type="entry name" value="Galactose-binding domain-like"/>
    <property type="match status" value="1"/>
</dbReference>
<dbReference type="Pfam" id="PF14310">
    <property type="entry name" value="Fn3-like"/>
    <property type="match status" value="1"/>
</dbReference>
<dbReference type="PROSITE" id="PS51820">
    <property type="entry name" value="PA14"/>
    <property type="match status" value="1"/>
</dbReference>
<dbReference type="InterPro" id="IPR019800">
    <property type="entry name" value="Glyco_hydro_3_AS"/>
</dbReference>
<dbReference type="UniPathway" id="UPA00696"/>
<dbReference type="Pfam" id="PF00933">
    <property type="entry name" value="Glyco_hydro_3"/>
    <property type="match status" value="1"/>
</dbReference>
<accession>A0A8H5DU16</accession>